<organism evidence="2 3">
    <name type="scientific">Angustibacter aerolatus</name>
    <dbReference type="NCBI Taxonomy" id="1162965"/>
    <lineage>
        <taxon>Bacteria</taxon>
        <taxon>Bacillati</taxon>
        <taxon>Actinomycetota</taxon>
        <taxon>Actinomycetes</taxon>
        <taxon>Kineosporiales</taxon>
        <taxon>Kineosporiaceae</taxon>
    </lineage>
</organism>
<comment type="caution">
    <text evidence="2">The sequence shown here is derived from an EMBL/GenBank/DDBJ whole genome shotgun (WGS) entry which is preliminary data.</text>
</comment>
<evidence type="ECO:0000313" key="2">
    <source>
        <dbReference type="EMBL" id="GMA85275.1"/>
    </source>
</evidence>
<gene>
    <name evidence="2" type="ORF">GCM10025868_05250</name>
</gene>
<sequence>MFGAKRTRPSSLAHHAGHAHRDAEQHAVRRCVGHELAQQPHQGRGDRRRRAGRRGAARGEGQHLAAQADAGDAHGVDPDLGGEHEDRVGAEPDVERRAPRAAPLPSGAVSCTAPSLDELADQPRDGAAVEPACAR</sequence>
<keyword evidence="3" id="KW-1185">Reference proteome</keyword>
<accession>A0ABQ6JAS7</accession>
<name>A0ABQ6JAS7_9ACTN</name>
<feature type="compositionally biased region" description="Basic residues" evidence="1">
    <location>
        <begin position="46"/>
        <end position="56"/>
    </location>
</feature>
<protein>
    <submittedName>
        <fullName evidence="2">Uncharacterized protein</fullName>
    </submittedName>
</protein>
<feature type="compositionally biased region" description="Basic and acidic residues" evidence="1">
    <location>
        <begin position="71"/>
        <end position="98"/>
    </location>
</feature>
<dbReference type="EMBL" id="BSUZ01000001">
    <property type="protein sequence ID" value="GMA85275.1"/>
    <property type="molecule type" value="Genomic_DNA"/>
</dbReference>
<feature type="region of interest" description="Disordered" evidence="1">
    <location>
        <begin position="1"/>
        <end position="135"/>
    </location>
</feature>
<evidence type="ECO:0000313" key="3">
    <source>
        <dbReference type="Proteomes" id="UP001157017"/>
    </source>
</evidence>
<proteinExistence type="predicted"/>
<dbReference type="Proteomes" id="UP001157017">
    <property type="component" value="Unassembled WGS sequence"/>
</dbReference>
<evidence type="ECO:0000256" key="1">
    <source>
        <dbReference type="SAM" id="MobiDB-lite"/>
    </source>
</evidence>
<reference evidence="3" key="1">
    <citation type="journal article" date="2019" name="Int. J. Syst. Evol. Microbiol.">
        <title>The Global Catalogue of Microorganisms (GCM) 10K type strain sequencing project: providing services to taxonomists for standard genome sequencing and annotation.</title>
        <authorList>
            <consortium name="The Broad Institute Genomics Platform"/>
            <consortium name="The Broad Institute Genome Sequencing Center for Infectious Disease"/>
            <person name="Wu L."/>
            <person name="Ma J."/>
        </authorList>
    </citation>
    <scope>NUCLEOTIDE SEQUENCE [LARGE SCALE GENOMIC DNA]</scope>
    <source>
        <strain evidence="3">NBRC 108730</strain>
    </source>
</reference>